<gene>
    <name evidence="2" type="ORF">FHS79_003379</name>
</gene>
<protein>
    <submittedName>
        <fullName evidence="2">Uncharacterized protein</fullName>
    </submittedName>
</protein>
<keyword evidence="3" id="KW-1185">Reference proteome</keyword>
<feature type="chain" id="PRO_5032859140" evidence="1">
    <location>
        <begin position="19"/>
        <end position="226"/>
    </location>
</feature>
<dbReference type="AlphaFoldDB" id="A0A841LJN4"/>
<feature type="signal peptide" evidence="1">
    <location>
        <begin position="1"/>
        <end position="18"/>
    </location>
</feature>
<evidence type="ECO:0000313" key="2">
    <source>
        <dbReference type="EMBL" id="MBB6229178.1"/>
    </source>
</evidence>
<name>A0A841LJN4_9SPHN</name>
<organism evidence="2 3">
    <name type="scientific">Polymorphobacter multimanifer</name>
    <dbReference type="NCBI Taxonomy" id="1070431"/>
    <lineage>
        <taxon>Bacteria</taxon>
        <taxon>Pseudomonadati</taxon>
        <taxon>Pseudomonadota</taxon>
        <taxon>Alphaproteobacteria</taxon>
        <taxon>Sphingomonadales</taxon>
        <taxon>Sphingosinicellaceae</taxon>
        <taxon>Polymorphobacter</taxon>
    </lineage>
</organism>
<sequence length="226" mass="23940">MRSVHALAVLALSLGLAAAPPPDPVLQKVIAGARAVPPATITFERTSKTSARDAKGASETSTRVDRWDGKQLKRISTDGRPATPEEIAEQAKAIKGSPIPGYHRIADYLAGGARRLSEKPGQIVYRIDKLPKGSINMGGDRSDKFSADLAVDTSGTAPVATRVHIFAPKPFSIMLVAKIEKFDVVSDFAIAADGRPALARSVQQMAGAQFGKAGEQRTEAVFSPLK</sequence>
<accession>A0A841LJN4</accession>
<dbReference type="RefSeq" id="WP_184202674.1">
    <property type="nucleotide sequence ID" value="NZ_BMOX01000145.1"/>
</dbReference>
<reference evidence="2 3" key="1">
    <citation type="submission" date="2020-08" db="EMBL/GenBank/DDBJ databases">
        <title>Genomic Encyclopedia of Type Strains, Phase IV (KMG-IV): sequencing the most valuable type-strain genomes for metagenomic binning, comparative biology and taxonomic classification.</title>
        <authorList>
            <person name="Goeker M."/>
        </authorList>
    </citation>
    <scope>NUCLEOTIDE SEQUENCE [LARGE SCALE GENOMIC DNA]</scope>
    <source>
        <strain evidence="2 3">DSM 102189</strain>
    </source>
</reference>
<evidence type="ECO:0000313" key="3">
    <source>
        <dbReference type="Proteomes" id="UP000538147"/>
    </source>
</evidence>
<dbReference type="EMBL" id="JACIIV010000034">
    <property type="protein sequence ID" value="MBB6229178.1"/>
    <property type="molecule type" value="Genomic_DNA"/>
</dbReference>
<evidence type="ECO:0000256" key="1">
    <source>
        <dbReference type="SAM" id="SignalP"/>
    </source>
</evidence>
<proteinExistence type="predicted"/>
<dbReference type="Proteomes" id="UP000538147">
    <property type="component" value="Unassembled WGS sequence"/>
</dbReference>
<keyword evidence="1" id="KW-0732">Signal</keyword>
<comment type="caution">
    <text evidence="2">The sequence shown here is derived from an EMBL/GenBank/DDBJ whole genome shotgun (WGS) entry which is preliminary data.</text>
</comment>